<comment type="caution">
    <text evidence="1">The sequence shown here is derived from an EMBL/GenBank/DDBJ whole genome shotgun (WGS) entry which is preliminary data.</text>
</comment>
<evidence type="ECO:0000313" key="2">
    <source>
        <dbReference type="Proteomes" id="UP000807342"/>
    </source>
</evidence>
<dbReference type="AlphaFoldDB" id="A0A9P6BXS6"/>
<accession>A0A9P6BXS6</accession>
<dbReference type="EMBL" id="MU151787">
    <property type="protein sequence ID" value="KAF9441788.1"/>
    <property type="molecule type" value="Genomic_DNA"/>
</dbReference>
<dbReference type="OrthoDB" id="3187773at2759"/>
<protein>
    <submittedName>
        <fullName evidence="1">Uncharacterized protein</fullName>
    </submittedName>
</protein>
<feature type="non-terminal residue" evidence="1">
    <location>
        <position position="1"/>
    </location>
</feature>
<name>A0A9P6BXS6_9AGAR</name>
<sequence>DCHGEPSVQVISIDSIVWAAHLLPVYGCNHVPKDIILLTVLSYCRSLFVNHFIDHYVYELITSNIGS</sequence>
<organism evidence="1 2">
    <name type="scientific">Macrolepiota fuliginosa MF-IS2</name>
    <dbReference type="NCBI Taxonomy" id="1400762"/>
    <lineage>
        <taxon>Eukaryota</taxon>
        <taxon>Fungi</taxon>
        <taxon>Dikarya</taxon>
        <taxon>Basidiomycota</taxon>
        <taxon>Agaricomycotina</taxon>
        <taxon>Agaricomycetes</taxon>
        <taxon>Agaricomycetidae</taxon>
        <taxon>Agaricales</taxon>
        <taxon>Agaricineae</taxon>
        <taxon>Agaricaceae</taxon>
        <taxon>Macrolepiota</taxon>
    </lineage>
</organism>
<keyword evidence="2" id="KW-1185">Reference proteome</keyword>
<gene>
    <name evidence="1" type="ORF">P691DRAFT_682872</name>
</gene>
<evidence type="ECO:0000313" key="1">
    <source>
        <dbReference type="EMBL" id="KAF9441788.1"/>
    </source>
</evidence>
<dbReference type="Proteomes" id="UP000807342">
    <property type="component" value="Unassembled WGS sequence"/>
</dbReference>
<proteinExistence type="predicted"/>
<reference evidence="1" key="1">
    <citation type="submission" date="2020-11" db="EMBL/GenBank/DDBJ databases">
        <authorList>
            <consortium name="DOE Joint Genome Institute"/>
            <person name="Ahrendt S."/>
            <person name="Riley R."/>
            <person name="Andreopoulos W."/>
            <person name="Labutti K."/>
            <person name="Pangilinan J."/>
            <person name="Ruiz-Duenas F.J."/>
            <person name="Barrasa J.M."/>
            <person name="Sanchez-Garcia M."/>
            <person name="Camarero S."/>
            <person name="Miyauchi S."/>
            <person name="Serrano A."/>
            <person name="Linde D."/>
            <person name="Babiker R."/>
            <person name="Drula E."/>
            <person name="Ayuso-Fernandez I."/>
            <person name="Pacheco R."/>
            <person name="Padilla G."/>
            <person name="Ferreira P."/>
            <person name="Barriuso J."/>
            <person name="Kellner H."/>
            <person name="Castanera R."/>
            <person name="Alfaro M."/>
            <person name="Ramirez L."/>
            <person name="Pisabarro A.G."/>
            <person name="Kuo A."/>
            <person name="Tritt A."/>
            <person name="Lipzen A."/>
            <person name="He G."/>
            <person name="Yan M."/>
            <person name="Ng V."/>
            <person name="Cullen D."/>
            <person name="Martin F."/>
            <person name="Rosso M.-N."/>
            <person name="Henrissat B."/>
            <person name="Hibbett D."/>
            <person name="Martinez A.T."/>
            <person name="Grigoriev I.V."/>
        </authorList>
    </citation>
    <scope>NUCLEOTIDE SEQUENCE</scope>
    <source>
        <strain evidence="1">MF-IS2</strain>
    </source>
</reference>